<dbReference type="InterPro" id="IPR040449">
    <property type="entry name" value="Peptidase_S66_N"/>
</dbReference>
<dbReference type="Proteomes" id="UP000251889">
    <property type="component" value="Unassembled WGS sequence"/>
</dbReference>
<dbReference type="SUPFAM" id="SSF52317">
    <property type="entry name" value="Class I glutamine amidotransferase-like"/>
    <property type="match status" value="1"/>
</dbReference>
<name>A0A364YB69_9BACT</name>
<evidence type="ECO:0000259" key="7">
    <source>
        <dbReference type="Pfam" id="PF02016"/>
    </source>
</evidence>
<dbReference type="Pfam" id="PF02016">
    <property type="entry name" value="Peptidase_S66"/>
    <property type="match status" value="1"/>
</dbReference>
<reference evidence="9 10" key="1">
    <citation type="submission" date="2018-06" db="EMBL/GenBank/DDBJ databases">
        <title>Chryseolinea flavus sp. nov., a member of the phylum Bacteroidetes isolated from soil.</title>
        <authorList>
            <person name="Li Y."/>
            <person name="Wang J."/>
        </authorList>
    </citation>
    <scope>NUCLEOTIDE SEQUENCE [LARGE SCALE GENOMIC DNA]</scope>
    <source>
        <strain evidence="9 10">SDU1-6</strain>
    </source>
</reference>
<organism evidence="9 10">
    <name type="scientific">Pseudochryseolinea flava</name>
    <dbReference type="NCBI Taxonomy" id="2059302"/>
    <lineage>
        <taxon>Bacteria</taxon>
        <taxon>Pseudomonadati</taxon>
        <taxon>Bacteroidota</taxon>
        <taxon>Cytophagia</taxon>
        <taxon>Cytophagales</taxon>
        <taxon>Fulvivirgaceae</taxon>
        <taxon>Pseudochryseolinea</taxon>
    </lineage>
</organism>
<dbReference type="PANTHER" id="PTHR30237:SF2">
    <property type="entry name" value="MUREIN TETRAPEPTIDE CARBOXYPEPTIDASE"/>
    <property type="match status" value="1"/>
</dbReference>
<dbReference type="InterPro" id="IPR003507">
    <property type="entry name" value="S66_fam"/>
</dbReference>
<evidence type="ECO:0000256" key="1">
    <source>
        <dbReference type="ARBA" id="ARBA00010233"/>
    </source>
</evidence>
<keyword evidence="2 9" id="KW-0121">Carboxypeptidase</keyword>
<dbReference type="SUPFAM" id="SSF141986">
    <property type="entry name" value="LD-carboxypeptidase A C-terminal domain-like"/>
    <property type="match status" value="1"/>
</dbReference>
<dbReference type="CDD" id="cd07025">
    <property type="entry name" value="Peptidase_S66"/>
    <property type="match status" value="1"/>
</dbReference>
<evidence type="ECO:0000313" key="10">
    <source>
        <dbReference type="Proteomes" id="UP000251889"/>
    </source>
</evidence>
<feature type="domain" description="LD-carboxypeptidase N-terminal" evidence="7">
    <location>
        <begin position="13"/>
        <end position="129"/>
    </location>
</feature>
<comment type="caution">
    <text evidence="9">The sequence shown here is derived from an EMBL/GenBank/DDBJ whole genome shotgun (WGS) entry which is preliminary data.</text>
</comment>
<dbReference type="Gene3D" id="3.40.50.10740">
    <property type="entry name" value="Class I glutamine amidotransferase-like"/>
    <property type="match status" value="1"/>
</dbReference>
<dbReference type="Pfam" id="PF17676">
    <property type="entry name" value="Peptidase_S66C"/>
    <property type="match status" value="1"/>
</dbReference>
<dbReference type="InterPro" id="IPR040921">
    <property type="entry name" value="Peptidase_S66C"/>
</dbReference>
<dbReference type="OrthoDB" id="9807329at2"/>
<evidence type="ECO:0000313" key="9">
    <source>
        <dbReference type="EMBL" id="RAW03058.1"/>
    </source>
</evidence>
<dbReference type="GO" id="GO:0004180">
    <property type="term" value="F:carboxypeptidase activity"/>
    <property type="evidence" value="ECO:0007669"/>
    <property type="project" value="UniProtKB-KW"/>
</dbReference>
<gene>
    <name evidence="9" type="ORF">DQQ10_02875</name>
</gene>
<dbReference type="GO" id="GO:0008236">
    <property type="term" value="F:serine-type peptidase activity"/>
    <property type="evidence" value="ECO:0007669"/>
    <property type="project" value="UniProtKB-KW"/>
</dbReference>
<evidence type="ECO:0000256" key="3">
    <source>
        <dbReference type="ARBA" id="ARBA00022670"/>
    </source>
</evidence>
<protein>
    <submittedName>
        <fullName evidence="9">LD-carboxypeptidase</fullName>
    </submittedName>
</protein>
<proteinExistence type="inferred from homology"/>
<feature type="active site" description="Charge relay system" evidence="6">
    <location>
        <position position="203"/>
    </location>
</feature>
<dbReference type="InterPro" id="IPR029062">
    <property type="entry name" value="Class_I_gatase-like"/>
</dbReference>
<evidence type="ECO:0000256" key="4">
    <source>
        <dbReference type="ARBA" id="ARBA00022801"/>
    </source>
</evidence>
<dbReference type="AlphaFoldDB" id="A0A364YB69"/>
<dbReference type="PIRSF" id="PIRSF028757">
    <property type="entry name" value="LD-carboxypeptidase"/>
    <property type="match status" value="1"/>
</dbReference>
<dbReference type="PANTHER" id="PTHR30237">
    <property type="entry name" value="MURAMOYLTETRAPEPTIDE CARBOXYPEPTIDASE"/>
    <property type="match status" value="1"/>
</dbReference>
<feature type="active site" description="Nucleophile" evidence="6">
    <location>
        <position position="110"/>
    </location>
</feature>
<keyword evidence="4" id="KW-0378">Hydrolase</keyword>
<dbReference type="EMBL" id="QMFY01000001">
    <property type="protein sequence ID" value="RAW03058.1"/>
    <property type="molecule type" value="Genomic_DNA"/>
</dbReference>
<evidence type="ECO:0000256" key="5">
    <source>
        <dbReference type="ARBA" id="ARBA00022825"/>
    </source>
</evidence>
<dbReference type="GO" id="GO:0006508">
    <property type="term" value="P:proteolysis"/>
    <property type="evidence" value="ECO:0007669"/>
    <property type="project" value="UniProtKB-KW"/>
</dbReference>
<keyword evidence="5" id="KW-0720">Serine protease</keyword>
<evidence type="ECO:0000259" key="8">
    <source>
        <dbReference type="Pfam" id="PF17676"/>
    </source>
</evidence>
<evidence type="ECO:0000256" key="6">
    <source>
        <dbReference type="PIRSR" id="PIRSR028757-1"/>
    </source>
</evidence>
<keyword evidence="3" id="KW-0645">Protease</keyword>
<comment type="similarity">
    <text evidence="1">Belongs to the peptidase S66 family.</text>
</comment>
<dbReference type="Gene3D" id="3.50.30.60">
    <property type="entry name" value="LD-carboxypeptidase A C-terminal domain-like"/>
    <property type="match status" value="1"/>
</dbReference>
<dbReference type="RefSeq" id="WP_112745273.1">
    <property type="nucleotide sequence ID" value="NZ_QMFY01000001.1"/>
</dbReference>
<accession>A0A364YB69</accession>
<dbReference type="InterPro" id="IPR027478">
    <property type="entry name" value="LdcA_N"/>
</dbReference>
<feature type="active site" description="Charge relay system" evidence="6">
    <location>
        <position position="273"/>
    </location>
</feature>
<feature type="domain" description="LD-carboxypeptidase C-terminal" evidence="8">
    <location>
        <begin position="172"/>
        <end position="288"/>
    </location>
</feature>
<dbReference type="InterPro" id="IPR027461">
    <property type="entry name" value="Carboxypeptidase_A_C_sf"/>
</dbReference>
<keyword evidence="10" id="KW-1185">Reference proteome</keyword>
<sequence length="303" mass="33395">MIRPPFLQAGDKIGMVAPGRKVSPADVDIATQHFKSWGLEVVLAPNLFSRDEYYLSATDDQRMEDYQQMLDDPQIRAIVNARGGYGSTRILDRLDFTAFTKNPKWIVGFSDVTAIHLAVHRLNVESIHGIMPIVFGKNDAPNSINSLKNTLFGILPDIDFQSSLPNREGAARGIAVGGNLSLVVDSIGTSSDVDTDGKILILEEVDEYLYRMDRMIVHLKRAGKLKNLAGLVIGHITAPLDTELNFGYNFQDIITEHVKEYAFPVAFNFPSGHENPNLSWLHGAHASLSVSANKAGLYFNTLG</sequence>
<evidence type="ECO:0000256" key="2">
    <source>
        <dbReference type="ARBA" id="ARBA00022645"/>
    </source>
</evidence>